<feature type="domain" description="Barstar (barnase inhibitor)" evidence="2">
    <location>
        <begin position="6"/>
        <end position="98"/>
    </location>
</feature>
<accession>A0A8E2WWB0</accession>
<sequence length="103" mass="11323">MTTTEHRLDGAAVRSKRGMMTALARLLRFPDWFGHNLDALYDCLTDLSWLPAGEHVLVWTHPEVLATADPAGYRGIREVLADAVEGAADSDRPLKVVLVAPEN</sequence>
<dbReference type="InterPro" id="IPR035905">
    <property type="entry name" value="Barstar-like_sf"/>
</dbReference>
<dbReference type="InterPro" id="IPR000468">
    <property type="entry name" value="Barstar"/>
</dbReference>
<protein>
    <recommendedName>
        <fullName evidence="2">Barstar (barnase inhibitor) domain-containing protein</fullName>
    </recommendedName>
</protein>
<evidence type="ECO:0000313" key="3">
    <source>
        <dbReference type="EMBL" id="EWC60134.1"/>
    </source>
</evidence>
<dbReference type="RefSeq" id="WP_035286010.1">
    <property type="nucleotide sequence ID" value="NZ_AYXG01000170.1"/>
</dbReference>
<dbReference type="EMBL" id="AYXG01000170">
    <property type="protein sequence ID" value="EWC60134.1"/>
    <property type="molecule type" value="Genomic_DNA"/>
</dbReference>
<comment type="caution">
    <text evidence="3">The sequence shown here is derived from an EMBL/GenBank/DDBJ whole genome shotgun (WGS) entry which is preliminary data.</text>
</comment>
<dbReference type="AlphaFoldDB" id="W7J211"/>
<dbReference type="eggNOG" id="COG2732">
    <property type="taxonomic scope" value="Bacteria"/>
</dbReference>
<dbReference type="SUPFAM" id="SSF52038">
    <property type="entry name" value="Barstar-related"/>
    <property type="match status" value="1"/>
</dbReference>
<reference evidence="3 4" key="1">
    <citation type="journal article" date="2014" name="Genome Announc.">
        <title>Draft Genome Sequence of the Antitrypanosomally Active Sponge-Associated Bacterium Actinokineospora sp. Strain EG49.</title>
        <authorList>
            <person name="Harjes J."/>
            <person name="Ryu T."/>
            <person name="Abdelmohsen U.R."/>
            <person name="Moitinho-Silva L."/>
            <person name="Horn H."/>
            <person name="Ravasi T."/>
            <person name="Hentschel U."/>
        </authorList>
    </citation>
    <scope>NUCLEOTIDE SEQUENCE [LARGE SCALE GENOMIC DNA]</scope>
    <source>
        <strain evidence="3 4">EG49</strain>
    </source>
</reference>
<keyword evidence="4" id="KW-1185">Reference proteome</keyword>
<evidence type="ECO:0000259" key="2">
    <source>
        <dbReference type="Pfam" id="PF01337"/>
    </source>
</evidence>
<comment type="similarity">
    <text evidence="1">Belongs to the barstar family.</text>
</comment>
<accession>W7J211</accession>
<organism evidence="3 4">
    <name type="scientific">Actinokineospora spheciospongiae</name>
    <dbReference type="NCBI Taxonomy" id="909613"/>
    <lineage>
        <taxon>Bacteria</taxon>
        <taxon>Bacillati</taxon>
        <taxon>Actinomycetota</taxon>
        <taxon>Actinomycetes</taxon>
        <taxon>Pseudonocardiales</taxon>
        <taxon>Pseudonocardiaceae</taxon>
        <taxon>Actinokineospora</taxon>
    </lineage>
</organism>
<dbReference type="OrthoDB" id="5184890at2"/>
<dbReference type="Proteomes" id="UP000019277">
    <property type="component" value="Unassembled WGS sequence"/>
</dbReference>
<evidence type="ECO:0000256" key="1">
    <source>
        <dbReference type="ARBA" id="ARBA00006845"/>
    </source>
</evidence>
<dbReference type="Pfam" id="PF01337">
    <property type="entry name" value="Barstar"/>
    <property type="match status" value="1"/>
</dbReference>
<dbReference type="Gene3D" id="3.30.370.10">
    <property type="entry name" value="Barstar-like"/>
    <property type="match status" value="1"/>
</dbReference>
<dbReference type="STRING" id="909613.UO65_4574"/>
<evidence type="ECO:0000313" key="4">
    <source>
        <dbReference type="Proteomes" id="UP000019277"/>
    </source>
</evidence>
<dbReference type="PATRIC" id="fig|909613.9.peg.4576"/>
<name>W7J211_9PSEU</name>
<gene>
    <name evidence="3" type="ORF">UO65_4574</name>
</gene>
<dbReference type="CDD" id="cd05141">
    <property type="entry name" value="Barstar_evA4336-like"/>
    <property type="match status" value="1"/>
</dbReference>
<proteinExistence type="inferred from homology"/>